<dbReference type="Proteomes" id="UP001212152">
    <property type="component" value="Unassembled WGS sequence"/>
</dbReference>
<dbReference type="GO" id="GO:0012505">
    <property type="term" value="C:endomembrane system"/>
    <property type="evidence" value="ECO:0007669"/>
    <property type="project" value="UniProtKB-SubCell"/>
</dbReference>
<dbReference type="CDD" id="cd21176">
    <property type="entry name" value="LPMO_auxiliary-like"/>
    <property type="match status" value="1"/>
</dbReference>
<evidence type="ECO:0000256" key="2">
    <source>
        <dbReference type="ARBA" id="ARBA00022475"/>
    </source>
</evidence>
<dbReference type="AlphaFoldDB" id="A0AAD5TGJ4"/>
<dbReference type="Pfam" id="PF20238">
    <property type="entry name" value="BIM1-like_dom"/>
    <property type="match status" value="1"/>
</dbReference>
<keyword evidence="5" id="KW-0325">Glycoprotein</keyword>
<evidence type="ECO:0000256" key="8">
    <source>
        <dbReference type="SAM" id="SignalP"/>
    </source>
</evidence>
<keyword evidence="3 8" id="KW-0732">Signal</keyword>
<keyword evidence="4" id="KW-0472">Membrane</keyword>
<feature type="signal peptide" evidence="8">
    <location>
        <begin position="1"/>
        <end position="20"/>
    </location>
</feature>
<dbReference type="InterPro" id="IPR046530">
    <property type="entry name" value="BIM1-like_dom"/>
</dbReference>
<protein>
    <recommendedName>
        <fullName evidence="9">Copper acquisition factor BIM1-like domain-containing protein</fullName>
    </recommendedName>
</protein>
<evidence type="ECO:0000256" key="1">
    <source>
        <dbReference type="ARBA" id="ARBA00004236"/>
    </source>
</evidence>
<proteinExistence type="predicted"/>
<feature type="domain" description="Copper acquisition factor BIM1-like" evidence="9">
    <location>
        <begin position="19"/>
        <end position="152"/>
    </location>
</feature>
<evidence type="ECO:0000259" key="9">
    <source>
        <dbReference type="Pfam" id="PF20238"/>
    </source>
</evidence>
<dbReference type="InterPro" id="IPR046936">
    <property type="entry name" value="BIM1-like"/>
</dbReference>
<sequence length="185" mass="18465">MAPITRFCLLLAAFAGVAQAHFTLDSPQTRGMDEDKEPTAPCGGFDTISNPRQNFPISGGVIKLTSEHTTASTKFFFVSGAAPAAADFTNSSLSHSAAADLAITKAGPTQSATVNLSSFAKVGDVGTIQLIFNGGDGNLFQCSDVMLTAAVTPAPATGTSAAGRGMVASAGAAIVAGAVAVVALL</sequence>
<accession>A0AAD5TGJ4</accession>
<evidence type="ECO:0000313" key="11">
    <source>
        <dbReference type="Proteomes" id="UP001212152"/>
    </source>
</evidence>
<feature type="chain" id="PRO_5042043209" description="Copper acquisition factor BIM1-like domain-containing protein" evidence="8">
    <location>
        <begin position="21"/>
        <end position="185"/>
    </location>
</feature>
<name>A0AAD5TGJ4_9FUNG</name>
<dbReference type="EMBL" id="JADGJQ010000049">
    <property type="protein sequence ID" value="KAJ3175693.1"/>
    <property type="molecule type" value="Genomic_DNA"/>
</dbReference>
<evidence type="ECO:0000256" key="7">
    <source>
        <dbReference type="ARBA" id="ARBA00037868"/>
    </source>
</evidence>
<comment type="subcellular location">
    <subcellularLocation>
        <location evidence="1">Cell membrane</location>
    </subcellularLocation>
    <subcellularLocation>
        <location evidence="7">Endomembrane system</location>
        <topology evidence="7">Lipid-anchor</topology>
    </subcellularLocation>
</comment>
<keyword evidence="6" id="KW-0449">Lipoprotein</keyword>
<organism evidence="10 11">
    <name type="scientific">Geranomyces variabilis</name>
    <dbReference type="NCBI Taxonomy" id="109894"/>
    <lineage>
        <taxon>Eukaryota</taxon>
        <taxon>Fungi</taxon>
        <taxon>Fungi incertae sedis</taxon>
        <taxon>Chytridiomycota</taxon>
        <taxon>Chytridiomycota incertae sedis</taxon>
        <taxon>Chytridiomycetes</taxon>
        <taxon>Spizellomycetales</taxon>
        <taxon>Powellomycetaceae</taxon>
        <taxon>Geranomyces</taxon>
    </lineage>
</organism>
<evidence type="ECO:0000256" key="4">
    <source>
        <dbReference type="ARBA" id="ARBA00023136"/>
    </source>
</evidence>
<keyword evidence="11" id="KW-1185">Reference proteome</keyword>
<evidence type="ECO:0000313" key="10">
    <source>
        <dbReference type="EMBL" id="KAJ3175693.1"/>
    </source>
</evidence>
<dbReference type="PANTHER" id="PTHR34992:SF11">
    <property type="entry name" value="COPPER ACQUISITION FACTOR BIM1-LIKE DOMAIN-CONTAINING PROTEIN"/>
    <property type="match status" value="1"/>
</dbReference>
<evidence type="ECO:0000256" key="6">
    <source>
        <dbReference type="ARBA" id="ARBA00023288"/>
    </source>
</evidence>
<comment type="caution">
    <text evidence="10">The sequence shown here is derived from an EMBL/GenBank/DDBJ whole genome shotgun (WGS) entry which is preliminary data.</text>
</comment>
<dbReference type="GO" id="GO:0005886">
    <property type="term" value="C:plasma membrane"/>
    <property type="evidence" value="ECO:0007669"/>
    <property type="project" value="UniProtKB-SubCell"/>
</dbReference>
<keyword evidence="2" id="KW-1003">Cell membrane</keyword>
<evidence type="ECO:0000256" key="3">
    <source>
        <dbReference type="ARBA" id="ARBA00022729"/>
    </source>
</evidence>
<gene>
    <name evidence="10" type="ORF">HDU87_005836</name>
</gene>
<dbReference type="PANTHER" id="PTHR34992">
    <property type="entry name" value="HYPHAL ANASTAMOSIS-7 PROTEIN"/>
    <property type="match status" value="1"/>
</dbReference>
<reference evidence="10" key="1">
    <citation type="submission" date="2020-05" db="EMBL/GenBank/DDBJ databases">
        <title>Phylogenomic resolution of chytrid fungi.</title>
        <authorList>
            <person name="Stajich J.E."/>
            <person name="Amses K."/>
            <person name="Simmons R."/>
            <person name="Seto K."/>
            <person name="Myers J."/>
            <person name="Bonds A."/>
            <person name="Quandt C.A."/>
            <person name="Barry K."/>
            <person name="Liu P."/>
            <person name="Grigoriev I."/>
            <person name="Longcore J.E."/>
            <person name="James T.Y."/>
        </authorList>
    </citation>
    <scope>NUCLEOTIDE SEQUENCE</scope>
    <source>
        <strain evidence="10">JEL0379</strain>
    </source>
</reference>
<evidence type="ECO:0000256" key="5">
    <source>
        <dbReference type="ARBA" id="ARBA00023180"/>
    </source>
</evidence>